<dbReference type="PANTHER" id="PTHR13943:SF77">
    <property type="entry name" value="LRAT DOMAIN-CONTAINING PROTEIN"/>
    <property type="match status" value="1"/>
</dbReference>
<organism evidence="6 7">
    <name type="scientific">Branchiostoma belcheri</name>
    <name type="common">Amphioxus</name>
    <dbReference type="NCBI Taxonomy" id="7741"/>
    <lineage>
        <taxon>Eukaryota</taxon>
        <taxon>Metazoa</taxon>
        <taxon>Chordata</taxon>
        <taxon>Cephalochordata</taxon>
        <taxon>Leptocardii</taxon>
        <taxon>Amphioxiformes</taxon>
        <taxon>Branchiostomatidae</taxon>
        <taxon>Branchiostoma</taxon>
    </lineage>
</organism>
<evidence type="ECO:0000256" key="3">
    <source>
        <dbReference type="ARBA" id="ARBA00022801"/>
    </source>
</evidence>
<name>A0A6P5AFY9_BRABE</name>
<keyword evidence="6" id="KW-1185">Reference proteome</keyword>
<dbReference type="PROSITE" id="PS51934">
    <property type="entry name" value="LRAT"/>
    <property type="match status" value="1"/>
</dbReference>
<comment type="similarity">
    <text evidence="1">Belongs to the H-rev107 family.</text>
</comment>
<dbReference type="Pfam" id="PF04970">
    <property type="entry name" value="LRAT"/>
    <property type="match status" value="1"/>
</dbReference>
<proteinExistence type="inferred from homology"/>
<reference evidence="7" key="1">
    <citation type="submission" date="2025-08" db="UniProtKB">
        <authorList>
            <consortium name="RefSeq"/>
        </authorList>
    </citation>
    <scope>IDENTIFICATION</scope>
    <source>
        <tissue evidence="7">Gonad</tissue>
    </source>
</reference>
<evidence type="ECO:0000313" key="7">
    <source>
        <dbReference type="RefSeq" id="XP_019642162.1"/>
    </source>
</evidence>
<dbReference type="AlphaFoldDB" id="A0A6P5AFY9"/>
<evidence type="ECO:0000256" key="1">
    <source>
        <dbReference type="ARBA" id="ARBA00007824"/>
    </source>
</evidence>
<dbReference type="InterPro" id="IPR051496">
    <property type="entry name" value="H-rev107_PLA/AT"/>
</dbReference>
<evidence type="ECO:0000259" key="5">
    <source>
        <dbReference type="PROSITE" id="PS51934"/>
    </source>
</evidence>
<dbReference type="GO" id="GO:0005737">
    <property type="term" value="C:cytoplasm"/>
    <property type="evidence" value="ECO:0007669"/>
    <property type="project" value="TreeGrafter"/>
</dbReference>
<accession>A0A6P5AFY9</accession>
<evidence type="ECO:0000256" key="4">
    <source>
        <dbReference type="ARBA" id="ARBA00023098"/>
    </source>
</evidence>
<protein>
    <submittedName>
        <fullName evidence="7">Phospholipid-metabolizing enzyme A-C1-like</fullName>
    </submittedName>
</protein>
<dbReference type="Gene3D" id="3.90.1720.10">
    <property type="entry name" value="endopeptidase domain like (from Nostoc punctiforme)"/>
    <property type="match status" value="1"/>
</dbReference>
<dbReference type="GO" id="GO:0008970">
    <property type="term" value="F:phospholipase A1 activity"/>
    <property type="evidence" value="ECO:0007669"/>
    <property type="project" value="TreeGrafter"/>
</dbReference>
<dbReference type="KEGG" id="bbel:109483564"/>
<gene>
    <name evidence="7" type="primary">LOC109483564</name>
</gene>
<keyword evidence="3" id="KW-0378">Hydrolase</keyword>
<dbReference type="GeneID" id="109483564"/>
<dbReference type="OrthoDB" id="10021907at2759"/>
<keyword evidence="4" id="KW-0443">Lipid metabolism</keyword>
<keyword evidence="2" id="KW-0808">Transferase</keyword>
<sequence length="161" mass="18728">MVQHSRKQTENNLKDYSAAEAGYKYNKNVLSRCKPGDLLRFPRKCYFHFVVYAGDGNVIHVTVERRGCVPINVQVKEESFWKVVGNRKADICNYKDDTHTAFSGPEIVERARSRLGNFEYKLLKNNCEHFATWCRYGEGTSKQVDGFMLGRRAARRLRRRS</sequence>
<dbReference type="PANTHER" id="PTHR13943">
    <property type="entry name" value="HRAS-LIKE SUPPRESSOR - RELATED"/>
    <property type="match status" value="1"/>
</dbReference>
<evidence type="ECO:0000313" key="6">
    <source>
        <dbReference type="Proteomes" id="UP000515135"/>
    </source>
</evidence>
<dbReference type="InterPro" id="IPR007053">
    <property type="entry name" value="LRAT_dom"/>
</dbReference>
<evidence type="ECO:0000256" key="2">
    <source>
        <dbReference type="ARBA" id="ARBA00022679"/>
    </source>
</evidence>
<dbReference type="RefSeq" id="XP_019642162.1">
    <property type="nucleotide sequence ID" value="XM_019786603.1"/>
</dbReference>
<dbReference type="GO" id="GO:0070292">
    <property type="term" value="P:N-acylphosphatidylethanolamine metabolic process"/>
    <property type="evidence" value="ECO:0007669"/>
    <property type="project" value="TreeGrafter"/>
</dbReference>
<dbReference type="Proteomes" id="UP000515135">
    <property type="component" value="Unplaced"/>
</dbReference>
<feature type="domain" description="LRAT" evidence="5">
    <location>
        <begin position="38"/>
        <end position="143"/>
    </location>
</feature>
<dbReference type="GO" id="GO:0016410">
    <property type="term" value="F:N-acyltransferase activity"/>
    <property type="evidence" value="ECO:0007669"/>
    <property type="project" value="TreeGrafter"/>
</dbReference>
<dbReference type="GO" id="GO:0004623">
    <property type="term" value="F:phospholipase A2 activity"/>
    <property type="evidence" value="ECO:0007669"/>
    <property type="project" value="TreeGrafter"/>
</dbReference>